<proteinExistence type="inferred from homology"/>
<comment type="caution">
    <text evidence="9">The sequence shown here is derived from an EMBL/GenBank/DDBJ whole genome shotgun (WGS) entry which is preliminary data.</text>
</comment>
<dbReference type="GO" id="GO:0016491">
    <property type="term" value="F:oxidoreductase activity"/>
    <property type="evidence" value="ECO:0007669"/>
    <property type="project" value="UniProtKB-KW"/>
</dbReference>
<dbReference type="InterPro" id="IPR046373">
    <property type="entry name" value="Acyl-CoA_Oxase/DH_mid-dom_sf"/>
</dbReference>
<organism evidence="9 10">
    <name type="scientific">Albibacterium profundi</name>
    <dbReference type="NCBI Taxonomy" id="3134906"/>
    <lineage>
        <taxon>Bacteria</taxon>
        <taxon>Pseudomonadati</taxon>
        <taxon>Bacteroidota</taxon>
        <taxon>Sphingobacteriia</taxon>
        <taxon>Sphingobacteriales</taxon>
        <taxon>Sphingobacteriaceae</taxon>
        <taxon>Albibacterium</taxon>
    </lineage>
</organism>
<evidence type="ECO:0000256" key="5">
    <source>
        <dbReference type="RuleBase" id="RU362125"/>
    </source>
</evidence>
<feature type="domain" description="Acyl-CoA oxidase/dehydrogenase middle" evidence="7">
    <location>
        <begin position="128"/>
        <end position="212"/>
    </location>
</feature>
<evidence type="ECO:0000259" key="7">
    <source>
        <dbReference type="Pfam" id="PF02770"/>
    </source>
</evidence>
<name>A0ABV5CF78_9SPHI</name>
<dbReference type="RefSeq" id="WP_375557738.1">
    <property type="nucleotide sequence ID" value="NZ_JBBVGT010000002.1"/>
</dbReference>
<dbReference type="Gene3D" id="1.10.540.10">
    <property type="entry name" value="Acyl-CoA dehydrogenase/oxidase, N-terminal domain"/>
    <property type="match status" value="1"/>
</dbReference>
<evidence type="ECO:0000259" key="8">
    <source>
        <dbReference type="Pfam" id="PF02771"/>
    </source>
</evidence>
<dbReference type="PANTHER" id="PTHR43884:SF12">
    <property type="entry name" value="ISOVALERYL-COA DEHYDROGENASE, MITOCHONDRIAL-RELATED"/>
    <property type="match status" value="1"/>
</dbReference>
<dbReference type="EC" id="1.-.-.-" evidence="9"/>
<reference evidence="9 10" key="1">
    <citation type="submission" date="2024-04" db="EMBL/GenBank/DDBJ databases">
        <title>Albibacterium profundi sp. nov., isolated from sediment of the Challenger Deep of Mariana Trench.</title>
        <authorList>
            <person name="Wang Y."/>
        </authorList>
    </citation>
    <scope>NUCLEOTIDE SEQUENCE [LARGE SCALE GENOMIC DNA]</scope>
    <source>
        <strain evidence="9 10">RHL897</strain>
    </source>
</reference>
<dbReference type="Gene3D" id="1.20.140.10">
    <property type="entry name" value="Butyryl-CoA Dehydrogenase, subunit A, domain 3"/>
    <property type="match status" value="1"/>
</dbReference>
<gene>
    <name evidence="9" type="ORF">WKR92_10235</name>
</gene>
<evidence type="ECO:0000256" key="1">
    <source>
        <dbReference type="ARBA" id="ARBA00001974"/>
    </source>
</evidence>
<keyword evidence="3 5" id="KW-0285">Flavoprotein</keyword>
<keyword evidence="4 5" id="KW-0274">FAD</keyword>
<dbReference type="InterPro" id="IPR009075">
    <property type="entry name" value="AcylCo_DH/oxidase_C"/>
</dbReference>
<dbReference type="EMBL" id="JBBVGT010000002">
    <property type="protein sequence ID" value="MFB5946211.1"/>
    <property type="molecule type" value="Genomic_DNA"/>
</dbReference>
<protein>
    <submittedName>
        <fullName evidence="9">Acyl-CoA dehydrogenase family protein</fullName>
        <ecNumber evidence="9">1.-.-.-</ecNumber>
    </submittedName>
</protein>
<dbReference type="PANTHER" id="PTHR43884">
    <property type="entry name" value="ACYL-COA DEHYDROGENASE"/>
    <property type="match status" value="1"/>
</dbReference>
<evidence type="ECO:0000256" key="3">
    <source>
        <dbReference type="ARBA" id="ARBA00022630"/>
    </source>
</evidence>
<dbReference type="InterPro" id="IPR013786">
    <property type="entry name" value="AcylCoA_DH/ox_N"/>
</dbReference>
<dbReference type="InterPro" id="IPR006091">
    <property type="entry name" value="Acyl-CoA_Oxase/DH_mid-dom"/>
</dbReference>
<dbReference type="InterPro" id="IPR009100">
    <property type="entry name" value="AcylCoA_DH/oxidase_NM_dom_sf"/>
</dbReference>
<evidence type="ECO:0000256" key="2">
    <source>
        <dbReference type="ARBA" id="ARBA00009347"/>
    </source>
</evidence>
<dbReference type="Gene3D" id="2.40.110.10">
    <property type="entry name" value="Butyryl-CoA Dehydrogenase, subunit A, domain 2"/>
    <property type="match status" value="1"/>
</dbReference>
<evidence type="ECO:0000256" key="4">
    <source>
        <dbReference type="ARBA" id="ARBA00022827"/>
    </source>
</evidence>
<comment type="similarity">
    <text evidence="2 5">Belongs to the acyl-CoA dehydrogenase family.</text>
</comment>
<dbReference type="CDD" id="cd00567">
    <property type="entry name" value="ACAD"/>
    <property type="match status" value="1"/>
</dbReference>
<feature type="domain" description="Acyl-CoA dehydrogenase/oxidase C-terminal" evidence="6">
    <location>
        <begin position="238"/>
        <end position="386"/>
    </location>
</feature>
<comment type="cofactor">
    <cofactor evidence="1 5">
        <name>FAD</name>
        <dbReference type="ChEBI" id="CHEBI:57692"/>
    </cofactor>
</comment>
<dbReference type="Pfam" id="PF02771">
    <property type="entry name" value="Acyl-CoA_dh_N"/>
    <property type="match status" value="1"/>
</dbReference>
<dbReference type="SUPFAM" id="SSF47203">
    <property type="entry name" value="Acyl-CoA dehydrogenase C-terminal domain-like"/>
    <property type="match status" value="1"/>
</dbReference>
<evidence type="ECO:0000259" key="6">
    <source>
        <dbReference type="Pfam" id="PF00441"/>
    </source>
</evidence>
<dbReference type="Pfam" id="PF02770">
    <property type="entry name" value="Acyl-CoA_dh_M"/>
    <property type="match status" value="1"/>
</dbReference>
<sequence>MSSPTSNDKVQFEGFISDFKQTLHYLFHERENINKLSLERGLPPEVWHGIMSKKPLSVAIPSEFGGRGAIVKECLSVLSAASYESLSLSLTFGINIALFLEPVAKYGNDEIKQEIFSRFLEEENMGGLMITEPDYGSDALNMRTYNEEAEGGYKVKGTKHWQGLTGMADYWLIASRKKLNASDLARDIDFFIADNRVPSQKIVVEELYNNPGLYIIPYGLNKIDIEVPAKFKLQPESTGIKMMLDILHRSRFQFPGMGMGFITRMLDEATKHCEERIVGAGNLLCMDQVQYQLSRIQTAYTICSAMCFKSSSVSGIDHNLAAEGLEANTMKAVVTDLMHESAQTYTQLSGANGYRMEHVGGRGIMDSRPFQIFEGSNEMLYSQIAEMTTRQMRKTKQPNLLQYLSGYEPTKEAVSYFKKQVDFSIDGSLAQRKLVDLGRVIARIICVGYVLEMEAAGFRKDLVENCVKSIQQEVAALISSFHHSTDTQVIIDYKDNSAWHSFV</sequence>
<dbReference type="Pfam" id="PF00441">
    <property type="entry name" value="Acyl-CoA_dh_1"/>
    <property type="match status" value="1"/>
</dbReference>
<dbReference type="Proteomes" id="UP001580928">
    <property type="component" value="Unassembled WGS sequence"/>
</dbReference>
<dbReference type="SUPFAM" id="SSF56645">
    <property type="entry name" value="Acyl-CoA dehydrogenase NM domain-like"/>
    <property type="match status" value="1"/>
</dbReference>
<evidence type="ECO:0000313" key="9">
    <source>
        <dbReference type="EMBL" id="MFB5946211.1"/>
    </source>
</evidence>
<dbReference type="InterPro" id="IPR037069">
    <property type="entry name" value="AcylCoA_DH/ox_N_sf"/>
</dbReference>
<accession>A0ABV5CF78</accession>
<keyword evidence="10" id="KW-1185">Reference proteome</keyword>
<keyword evidence="5 9" id="KW-0560">Oxidoreductase</keyword>
<evidence type="ECO:0000313" key="10">
    <source>
        <dbReference type="Proteomes" id="UP001580928"/>
    </source>
</evidence>
<feature type="domain" description="Acyl-CoA dehydrogenase/oxidase N-terminal" evidence="8">
    <location>
        <begin position="35"/>
        <end position="122"/>
    </location>
</feature>
<dbReference type="InterPro" id="IPR036250">
    <property type="entry name" value="AcylCo_DH-like_C"/>
</dbReference>